<comment type="caution">
    <text evidence="3">The sequence shown here is derived from an EMBL/GenBank/DDBJ whole genome shotgun (WGS) entry which is preliminary data.</text>
</comment>
<accession>A0AAN5I7V2</accession>
<dbReference type="Proteomes" id="UP001328107">
    <property type="component" value="Unassembled WGS sequence"/>
</dbReference>
<feature type="signal peptide" evidence="2">
    <location>
        <begin position="1"/>
        <end position="18"/>
    </location>
</feature>
<keyword evidence="4" id="KW-1185">Reference proteome</keyword>
<proteinExistence type="predicted"/>
<evidence type="ECO:0000256" key="1">
    <source>
        <dbReference type="SAM" id="MobiDB-lite"/>
    </source>
</evidence>
<name>A0AAN5I7V2_9BILA</name>
<evidence type="ECO:0000313" key="4">
    <source>
        <dbReference type="Proteomes" id="UP001328107"/>
    </source>
</evidence>
<feature type="chain" id="PRO_5042851168" evidence="2">
    <location>
        <begin position="19"/>
        <end position="291"/>
    </location>
</feature>
<protein>
    <submittedName>
        <fullName evidence="3">Uncharacterized protein</fullName>
    </submittedName>
</protein>
<feature type="region of interest" description="Disordered" evidence="1">
    <location>
        <begin position="257"/>
        <end position="291"/>
    </location>
</feature>
<gene>
    <name evidence="3" type="ORF">PMAYCL1PPCAC_26052</name>
</gene>
<sequence length="291" mass="32685">MHLKMLLLIASLLVISEGNRFSRAKATRCTRNLQATFVFHTDISSVPGAEEYRAKAQQVFTLVIKNFDVPDSNIDLDDDTCAYNRDQMEDKTLFYGSIYANESGIGVPTFCKSNMPSYPGTITSADYKQAPQVTLQKVVDSYTKWYNTEQKMDCHCFDYKNPNTTAIIMWTPLSPTSLDAGPVSFAGFDKIYGNYGGSFKHIVMPMGFKWSQSTLWQSLVPKEQWTDNAAEVDTNTIIQQIWTITCRLAGHIDTSETAEPFNPYAPRSSHGNDWPIDGPDQVTDDPNSPPR</sequence>
<reference evidence="4" key="1">
    <citation type="submission" date="2022-10" db="EMBL/GenBank/DDBJ databases">
        <title>Genome assembly of Pristionchus species.</title>
        <authorList>
            <person name="Yoshida K."/>
            <person name="Sommer R.J."/>
        </authorList>
    </citation>
    <scope>NUCLEOTIDE SEQUENCE [LARGE SCALE GENOMIC DNA]</scope>
    <source>
        <strain evidence="4">RS5460</strain>
    </source>
</reference>
<dbReference type="AlphaFoldDB" id="A0AAN5I7V2"/>
<dbReference type="EMBL" id="BTRK01000005">
    <property type="protein sequence ID" value="GMR55857.1"/>
    <property type="molecule type" value="Genomic_DNA"/>
</dbReference>
<evidence type="ECO:0000256" key="2">
    <source>
        <dbReference type="SAM" id="SignalP"/>
    </source>
</evidence>
<keyword evidence="2" id="KW-0732">Signal</keyword>
<evidence type="ECO:0000313" key="3">
    <source>
        <dbReference type="EMBL" id="GMR55857.1"/>
    </source>
</evidence>
<organism evidence="3 4">
    <name type="scientific">Pristionchus mayeri</name>
    <dbReference type="NCBI Taxonomy" id="1317129"/>
    <lineage>
        <taxon>Eukaryota</taxon>
        <taxon>Metazoa</taxon>
        <taxon>Ecdysozoa</taxon>
        <taxon>Nematoda</taxon>
        <taxon>Chromadorea</taxon>
        <taxon>Rhabditida</taxon>
        <taxon>Rhabditina</taxon>
        <taxon>Diplogasteromorpha</taxon>
        <taxon>Diplogasteroidea</taxon>
        <taxon>Neodiplogasteridae</taxon>
        <taxon>Pristionchus</taxon>
    </lineage>
</organism>